<dbReference type="RefSeq" id="WP_016209225.1">
    <property type="nucleotide sequence ID" value="NZ_ASRV01000293.1"/>
</dbReference>
<keyword evidence="2" id="KW-1185">Reference proteome</keyword>
<gene>
    <name evidence="1" type="ORF">A500_20173</name>
</gene>
<proteinExistence type="predicted"/>
<dbReference type="AlphaFoldDB" id="R9BRZ7"/>
<comment type="caution">
    <text evidence="1">The sequence shown here is derived from an EMBL/GenBank/DDBJ whole genome shotgun (WGS) entry which is preliminary data.</text>
</comment>
<organism evidence="1 2">
    <name type="scientific">Clostridium sartagoforme AAU1</name>
    <dbReference type="NCBI Taxonomy" id="1202534"/>
    <lineage>
        <taxon>Bacteria</taxon>
        <taxon>Bacillati</taxon>
        <taxon>Bacillota</taxon>
        <taxon>Clostridia</taxon>
        <taxon>Eubacteriales</taxon>
        <taxon>Clostridiaceae</taxon>
        <taxon>Clostridium</taxon>
    </lineage>
</organism>
<dbReference type="EMBL" id="ASRV01000293">
    <property type="protein sequence ID" value="EOR19792.1"/>
    <property type="molecule type" value="Genomic_DNA"/>
</dbReference>
<reference evidence="1 2" key="1">
    <citation type="submission" date="2013-03" db="EMBL/GenBank/DDBJ databases">
        <title>Whole genome shotgun sequencing of Clostridium sartagoforme AAU1.</title>
        <authorList>
            <person name="Joshi C.G."/>
            <person name="Duggirala S.M."/>
            <person name="Nathani N.M."/>
            <person name="Bhatt V.D."/>
            <person name="Patel A.K."/>
            <person name="Pandya P.R."/>
            <person name="KaPatel J.A."/>
        </authorList>
    </citation>
    <scope>NUCLEOTIDE SEQUENCE [LARGE SCALE GENOMIC DNA]</scope>
    <source>
        <strain evidence="1 2">AAU1</strain>
    </source>
</reference>
<sequence length="146" mass="16943">YKYSPKLKLYLEIEDQELKNTEILNKYENFDEIIIEICGDVVNRSNLLLPAINSTWDNILRENLKISSNDINKADLSDEEIFKSLFPCIISNLDTNTLINLNNKNLIFDKIIIIEDVNKIDNEKLNYINTLSNDIIIFSKNSIDSN</sequence>
<evidence type="ECO:0000313" key="1">
    <source>
        <dbReference type="EMBL" id="EOR19792.1"/>
    </source>
</evidence>
<dbReference type="Proteomes" id="UP000013988">
    <property type="component" value="Unassembled WGS sequence"/>
</dbReference>
<feature type="non-terminal residue" evidence="1">
    <location>
        <position position="146"/>
    </location>
</feature>
<protein>
    <submittedName>
        <fullName evidence="1">Uncharacterized protein</fullName>
    </submittedName>
</protein>
<accession>R9BRZ7</accession>
<feature type="non-terminal residue" evidence="1">
    <location>
        <position position="1"/>
    </location>
</feature>
<name>R9BRZ7_9CLOT</name>
<evidence type="ECO:0000313" key="2">
    <source>
        <dbReference type="Proteomes" id="UP000013988"/>
    </source>
</evidence>